<dbReference type="FunFam" id="1.20.1250.20:FF:000073">
    <property type="entry name" value="MFS myo-inositol transporter, putative"/>
    <property type="match status" value="1"/>
</dbReference>
<feature type="transmembrane region" description="Helical" evidence="8">
    <location>
        <begin position="146"/>
        <end position="164"/>
    </location>
</feature>
<feature type="transmembrane region" description="Helical" evidence="8">
    <location>
        <begin position="420"/>
        <end position="438"/>
    </location>
</feature>
<keyword evidence="6 8" id="KW-0472">Membrane</keyword>
<evidence type="ECO:0000256" key="2">
    <source>
        <dbReference type="ARBA" id="ARBA00010992"/>
    </source>
</evidence>
<accession>A0A8J3ILD1</accession>
<evidence type="ECO:0000256" key="6">
    <source>
        <dbReference type="ARBA" id="ARBA00023136"/>
    </source>
</evidence>
<dbReference type="InterPro" id="IPR003663">
    <property type="entry name" value="Sugar/inositol_transpt"/>
</dbReference>
<dbReference type="PANTHER" id="PTHR48020:SF12">
    <property type="entry name" value="PROTON MYO-INOSITOL COTRANSPORTER"/>
    <property type="match status" value="1"/>
</dbReference>
<evidence type="ECO:0000256" key="5">
    <source>
        <dbReference type="ARBA" id="ARBA00022989"/>
    </source>
</evidence>
<dbReference type="Proteomes" id="UP000597444">
    <property type="component" value="Unassembled WGS sequence"/>
</dbReference>
<feature type="domain" description="Major facilitator superfamily (MFS) profile" evidence="9">
    <location>
        <begin position="22"/>
        <end position="442"/>
    </location>
</feature>
<comment type="similarity">
    <text evidence="2 7">Belongs to the major facilitator superfamily. Sugar transporter (TC 2.A.1.1) family.</text>
</comment>
<dbReference type="PANTHER" id="PTHR48020">
    <property type="entry name" value="PROTON MYO-INOSITOL COTRANSPORTER"/>
    <property type="match status" value="1"/>
</dbReference>
<organism evidence="10 11">
    <name type="scientific">Reticulibacter mediterranei</name>
    <dbReference type="NCBI Taxonomy" id="2778369"/>
    <lineage>
        <taxon>Bacteria</taxon>
        <taxon>Bacillati</taxon>
        <taxon>Chloroflexota</taxon>
        <taxon>Ktedonobacteria</taxon>
        <taxon>Ktedonobacterales</taxon>
        <taxon>Reticulibacteraceae</taxon>
        <taxon>Reticulibacter</taxon>
    </lineage>
</organism>
<feature type="transmembrane region" description="Helical" evidence="8">
    <location>
        <begin position="354"/>
        <end position="374"/>
    </location>
</feature>
<dbReference type="AlphaFoldDB" id="A0A8J3ILD1"/>
<dbReference type="InterPro" id="IPR005829">
    <property type="entry name" value="Sugar_transporter_CS"/>
</dbReference>
<evidence type="ECO:0000313" key="10">
    <source>
        <dbReference type="EMBL" id="GHO91656.1"/>
    </source>
</evidence>
<comment type="subcellular location">
    <subcellularLocation>
        <location evidence="1">Cell membrane</location>
        <topology evidence="1">Multi-pass membrane protein</topology>
    </subcellularLocation>
</comment>
<feature type="transmembrane region" description="Helical" evidence="8">
    <location>
        <begin position="322"/>
        <end position="342"/>
    </location>
</feature>
<evidence type="ECO:0000313" key="11">
    <source>
        <dbReference type="Proteomes" id="UP000597444"/>
    </source>
</evidence>
<evidence type="ECO:0000259" key="9">
    <source>
        <dbReference type="PROSITE" id="PS50850"/>
    </source>
</evidence>
<dbReference type="InterPro" id="IPR050814">
    <property type="entry name" value="Myo-inositol_Transporter"/>
</dbReference>
<evidence type="ECO:0000256" key="7">
    <source>
        <dbReference type="RuleBase" id="RU003346"/>
    </source>
</evidence>
<feature type="transmembrane region" description="Helical" evidence="8">
    <location>
        <begin position="20"/>
        <end position="47"/>
    </location>
</feature>
<dbReference type="PROSITE" id="PS00217">
    <property type="entry name" value="SUGAR_TRANSPORT_2"/>
    <property type="match status" value="1"/>
</dbReference>
<name>A0A8J3ILD1_9CHLR</name>
<evidence type="ECO:0000256" key="4">
    <source>
        <dbReference type="ARBA" id="ARBA00022692"/>
    </source>
</evidence>
<evidence type="ECO:0000256" key="1">
    <source>
        <dbReference type="ARBA" id="ARBA00004651"/>
    </source>
</evidence>
<feature type="transmembrane region" description="Helical" evidence="8">
    <location>
        <begin position="176"/>
        <end position="196"/>
    </location>
</feature>
<comment type="caution">
    <text evidence="10">The sequence shown here is derived from an EMBL/GenBank/DDBJ whole genome shotgun (WGS) entry which is preliminary data.</text>
</comment>
<keyword evidence="11" id="KW-1185">Reference proteome</keyword>
<dbReference type="PROSITE" id="PS50850">
    <property type="entry name" value="MFS"/>
    <property type="match status" value="1"/>
</dbReference>
<evidence type="ECO:0000256" key="3">
    <source>
        <dbReference type="ARBA" id="ARBA00022448"/>
    </source>
</evidence>
<protein>
    <submittedName>
        <fullName evidence="10">MFS transporter</fullName>
    </submittedName>
</protein>
<dbReference type="EMBL" id="BNJK01000001">
    <property type="protein sequence ID" value="GHO91656.1"/>
    <property type="molecule type" value="Genomic_DNA"/>
</dbReference>
<dbReference type="NCBIfam" id="TIGR00879">
    <property type="entry name" value="SP"/>
    <property type="match status" value="1"/>
</dbReference>
<dbReference type="InterPro" id="IPR005828">
    <property type="entry name" value="MFS_sugar_transport-like"/>
</dbReference>
<feature type="transmembrane region" description="Helical" evidence="8">
    <location>
        <begin position="89"/>
        <end position="111"/>
    </location>
</feature>
<reference evidence="10" key="1">
    <citation type="submission" date="2020-10" db="EMBL/GenBank/DDBJ databases">
        <title>Taxonomic study of unclassified bacteria belonging to the class Ktedonobacteria.</title>
        <authorList>
            <person name="Yabe S."/>
            <person name="Wang C.M."/>
            <person name="Zheng Y."/>
            <person name="Sakai Y."/>
            <person name="Cavaletti L."/>
            <person name="Monciardini P."/>
            <person name="Donadio S."/>
        </authorList>
    </citation>
    <scope>NUCLEOTIDE SEQUENCE</scope>
    <source>
        <strain evidence="10">ID150040</strain>
    </source>
</reference>
<dbReference type="Gene3D" id="1.20.1250.20">
    <property type="entry name" value="MFS general substrate transporter like domains"/>
    <property type="match status" value="1"/>
</dbReference>
<dbReference type="GO" id="GO:0022857">
    <property type="term" value="F:transmembrane transporter activity"/>
    <property type="evidence" value="ECO:0007669"/>
    <property type="project" value="InterPro"/>
</dbReference>
<keyword evidence="4 8" id="KW-0812">Transmembrane</keyword>
<keyword evidence="3 7" id="KW-0813">Transport</keyword>
<dbReference type="InterPro" id="IPR036259">
    <property type="entry name" value="MFS_trans_sf"/>
</dbReference>
<feature type="transmembrane region" description="Helical" evidence="8">
    <location>
        <begin position="394"/>
        <end position="414"/>
    </location>
</feature>
<feature type="transmembrane region" description="Helical" evidence="8">
    <location>
        <begin position="293"/>
        <end position="315"/>
    </location>
</feature>
<dbReference type="GO" id="GO:0005886">
    <property type="term" value="C:plasma membrane"/>
    <property type="evidence" value="ECO:0007669"/>
    <property type="project" value="UniProtKB-SubCell"/>
</dbReference>
<sequence length="460" mass="49349">MSSKELRSTTVVRPRQMSVYFVAVVAAIGGLLFGYDTGVISGALLFLKGSFALNDTTQEIAVSVVLAGAIVGALGAGRVNDALGRKITLLLLAVIFTIGAILTAVAPNLLFFTACRILVGVGIGAAASVVPVYISEMSPPHLRGTLVTFNQLAITVGIAISYWVDLAFAHAGMGWPPMFATAAIPGVILFLGMLASPETPRWLASKGRWNDAKRVLEQMKGLDPENELIDIRSSLLLEQRRGGMRELFQPGLRTALMVGVGLAIFQQLVGINTVIYYAPIIFQKAGFASANNAILATSVVGVVNVFSTVVATFLLDKLGRRTLLLTGTGIIIVALVALGIVFASGSNQTSTLTLITLMVYIFAFAISMGPIFWLMSAEIFPTRLRAAGSSICSFSNWVANFLVSLTFLSLIHLLGSSFTFGLYAFMGLLALVFCWKFVPETNGRTLEQIEQYWNKKQKMA</sequence>
<dbReference type="PRINTS" id="PR00171">
    <property type="entry name" value="SUGRTRNSPORT"/>
</dbReference>
<dbReference type="RefSeq" id="WP_220202537.1">
    <property type="nucleotide sequence ID" value="NZ_BNJK01000001.1"/>
</dbReference>
<proteinExistence type="inferred from homology"/>
<evidence type="ECO:0000256" key="8">
    <source>
        <dbReference type="SAM" id="Phobius"/>
    </source>
</evidence>
<feature type="transmembrane region" description="Helical" evidence="8">
    <location>
        <begin position="254"/>
        <end position="278"/>
    </location>
</feature>
<feature type="transmembrane region" description="Helical" evidence="8">
    <location>
        <begin position="117"/>
        <end position="134"/>
    </location>
</feature>
<dbReference type="Pfam" id="PF00083">
    <property type="entry name" value="Sugar_tr"/>
    <property type="match status" value="1"/>
</dbReference>
<dbReference type="InterPro" id="IPR020846">
    <property type="entry name" value="MFS_dom"/>
</dbReference>
<keyword evidence="5 8" id="KW-1133">Transmembrane helix</keyword>
<dbReference type="SUPFAM" id="SSF103473">
    <property type="entry name" value="MFS general substrate transporter"/>
    <property type="match status" value="1"/>
</dbReference>
<gene>
    <name evidence="10" type="ORF">KSF_017040</name>
</gene>
<feature type="transmembrane region" description="Helical" evidence="8">
    <location>
        <begin position="59"/>
        <end position="77"/>
    </location>
</feature>